<dbReference type="Proteomes" id="UP000176864">
    <property type="component" value="Unassembled WGS sequence"/>
</dbReference>
<accession>A0A1F5NJT5</accession>
<reference evidence="1 2" key="1">
    <citation type="journal article" date="2016" name="Nat. Commun.">
        <title>Thousands of microbial genomes shed light on interconnected biogeochemical processes in an aquifer system.</title>
        <authorList>
            <person name="Anantharaman K."/>
            <person name="Brown C.T."/>
            <person name="Hug L.A."/>
            <person name="Sharon I."/>
            <person name="Castelle C.J."/>
            <person name="Probst A.J."/>
            <person name="Thomas B.C."/>
            <person name="Singh A."/>
            <person name="Wilkins M.J."/>
            <person name="Karaoz U."/>
            <person name="Brodie E.L."/>
            <person name="Williams K.H."/>
            <person name="Hubbard S.S."/>
            <person name="Banfield J.F."/>
        </authorList>
    </citation>
    <scope>NUCLEOTIDE SEQUENCE [LARGE SCALE GENOMIC DNA]</scope>
</reference>
<protein>
    <submittedName>
        <fullName evidence="1">Uncharacterized protein</fullName>
    </submittedName>
</protein>
<dbReference type="AlphaFoldDB" id="A0A1F5NJT5"/>
<evidence type="ECO:0000313" key="1">
    <source>
        <dbReference type="EMBL" id="OGE77966.1"/>
    </source>
</evidence>
<dbReference type="EMBL" id="MFEK01000016">
    <property type="protein sequence ID" value="OGE77966.1"/>
    <property type="molecule type" value="Genomic_DNA"/>
</dbReference>
<organism evidence="1 2">
    <name type="scientific">Candidatus Doudnabacteria bacterium RIFCSPHIGHO2_01_FULL_46_14</name>
    <dbReference type="NCBI Taxonomy" id="1817824"/>
    <lineage>
        <taxon>Bacteria</taxon>
        <taxon>Candidatus Doudnaibacteriota</taxon>
    </lineage>
</organism>
<dbReference type="STRING" id="1817824.A2751_02910"/>
<sequence length="119" mass="13265">MSRFLDPFGSLSGSDEDRARRARIARRMQKINYECFVLPVFSSNDINSAHELFTALLAKAGRAGVNVLDMLEYTEFLLSEHQMARSVGAVELNICIASNVLFQELLNDGISWILQEGGP</sequence>
<gene>
    <name evidence="1" type="ORF">A2751_02910</name>
</gene>
<comment type="caution">
    <text evidence="1">The sequence shown here is derived from an EMBL/GenBank/DDBJ whole genome shotgun (WGS) entry which is preliminary data.</text>
</comment>
<evidence type="ECO:0000313" key="2">
    <source>
        <dbReference type="Proteomes" id="UP000176864"/>
    </source>
</evidence>
<proteinExistence type="predicted"/>
<name>A0A1F5NJT5_9BACT</name>